<reference evidence="1 2" key="1">
    <citation type="journal article" date="2024" name="G3 (Bethesda)">
        <title>Genome assembly of Hibiscus sabdariffa L. provides insights into metabolisms of medicinal natural products.</title>
        <authorList>
            <person name="Kim T."/>
        </authorList>
    </citation>
    <scope>NUCLEOTIDE SEQUENCE [LARGE SCALE GENOMIC DNA]</scope>
    <source>
        <strain evidence="1">TK-2024</strain>
        <tissue evidence="1">Old leaves</tissue>
    </source>
</reference>
<accession>A0ABR2E9R2</accession>
<keyword evidence="2" id="KW-1185">Reference proteome</keyword>
<evidence type="ECO:0000313" key="1">
    <source>
        <dbReference type="EMBL" id="KAK8554056.1"/>
    </source>
</evidence>
<dbReference type="Proteomes" id="UP001472677">
    <property type="component" value="Unassembled WGS sequence"/>
</dbReference>
<sequence length="154" mass="17984">MAEKLIQNSVVYVSLGSLESIDKKEQGEIAWGLANSKQPFLWVIRPGSVDDLEWNKLLAEDITEVIGVPMICQPCFSDQRVMQGMLVEYRKLVYTWRIRDRRQIEKTIKRLMVDEEGKEMRQRAKYLKERVELSIRAGSSYNSLNDLVELIRSF</sequence>
<proteinExistence type="predicted"/>
<protein>
    <submittedName>
        <fullName evidence="1">Uncharacterized protein</fullName>
    </submittedName>
</protein>
<dbReference type="EMBL" id="JBBPBM010000019">
    <property type="protein sequence ID" value="KAK8554056.1"/>
    <property type="molecule type" value="Genomic_DNA"/>
</dbReference>
<dbReference type="SUPFAM" id="SSF53756">
    <property type="entry name" value="UDP-Glycosyltransferase/glycogen phosphorylase"/>
    <property type="match status" value="1"/>
</dbReference>
<dbReference type="PANTHER" id="PTHR48045">
    <property type="entry name" value="UDP-GLYCOSYLTRANSFERASE 72B1"/>
    <property type="match status" value="1"/>
</dbReference>
<dbReference type="Gene3D" id="3.40.50.2000">
    <property type="entry name" value="Glycogen Phosphorylase B"/>
    <property type="match status" value="3"/>
</dbReference>
<evidence type="ECO:0000313" key="2">
    <source>
        <dbReference type="Proteomes" id="UP001472677"/>
    </source>
</evidence>
<comment type="caution">
    <text evidence="1">The sequence shown here is derived from an EMBL/GenBank/DDBJ whole genome shotgun (WGS) entry which is preliminary data.</text>
</comment>
<gene>
    <name evidence="1" type="ORF">V6N12_031034</name>
</gene>
<name>A0ABR2E9R2_9ROSI</name>
<dbReference type="PANTHER" id="PTHR48045:SF31">
    <property type="entry name" value="UDP-GLYCOSYLTRANSFERASE 76B1-LIKE"/>
    <property type="match status" value="1"/>
</dbReference>
<organism evidence="1 2">
    <name type="scientific">Hibiscus sabdariffa</name>
    <name type="common">roselle</name>
    <dbReference type="NCBI Taxonomy" id="183260"/>
    <lineage>
        <taxon>Eukaryota</taxon>
        <taxon>Viridiplantae</taxon>
        <taxon>Streptophyta</taxon>
        <taxon>Embryophyta</taxon>
        <taxon>Tracheophyta</taxon>
        <taxon>Spermatophyta</taxon>
        <taxon>Magnoliopsida</taxon>
        <taxon>eudicotyledons</taxon>
        <taxon>Gunneridae</taxon>
        <taxon>Pentapetalae</taxon>
        <taxon>rosids</taxon>
        <taxon>malvids</taxon>
        <taxon>Malvales</taxon>
        <taxon>Malvaceae</taxon>
        <taxon>Malvoideae</taxon>
        <taxon>Hibiscus</taxon>
    </lineage>
</organism>